<dbReference type="Pfam" id="PF22725">
    <property type="entry name" value="GFO_IDH_MocA_C3"/>
    <property type="match status" value="1"/>
</dbReference>
<evidence type="ECO:0000259" key="1">
    <source>
        <dbReference type="Pfam" id="PF22725"/>
    </source>
</evidence>
<dbReference type="Gene3D" id="3.30.360.10">
    <property type="entry name" value="Dihydrodipicolinate Reductase, domain 2"/>
    <property type="match status" value="1"/>
</dbReference>
<dbReference type="AlphaFoldDB" id="A0A382SJG1"/>
<reference evidence="2" key="1">
    <citation type="submission" date="2018-05" db="EMBL/GenBank/DDBJ databases">
        <authorList>
            <person name="Lanie J.A."/>
            <person name="Ng W.-L."/>
            <person name="Kazmierczak K.M."/>
            <person name="Andrzejewski T.M."/>
            <person name="Davidsen T.M."/>
            <person name="Wayne K.J."/>
            <person name="Tettelin H."/>
            <person name="Glass J.I."/>
            <person name="Rusch D."/>
            <person name="Podicherti R."/>
            <person name="Tsui H.-C.T."/>
            <person name="Winkler M.E."/>
        </authorList>
    </citation>
    <scope>NUCLEOTIDE SEQUENCE</scope>
</reference>
<feature type="domain" description="GFO/IDH/MocA-like oxidoreductase" evidence="1">
    <location>
        <begin position="26"/>
        <end position="157"/>
    </location>
</feature>
<dbReference type="InterPro" id="IPR055170">
    <property type="entry name" value="GFO_IDH_MocA-like_dom"/>
</dbReference>
<dbReference type="PANTHER" id="PTHR43249:SF1">
    <property type="entry name" value="D-GLUCOSIDE 3-DEHYDROGENASE"/>
    <property type="match status" value="1"/>
</dbReference>
<proteinExistence type="predicted"/>
<organism evidence="2">
    <name type="scientific">marine metagenome</name>
    <dbReference type="NCBI Taxonomy" id="408172"/>
    <lineage>
        <taxon>unclassified sequences</taxon>
        <taxon>metagenomes</taxon>
        <taxon>ecological metagenomes</taxon>
    </lineage>
</organism>
<accession>A0A382SJG1</accession>
<sequence>MVALEERTGNVYAMGNEVRWFPYLEAAKQMAMDGYWGELFHSEAGYLHNLRMEGWRETEDETSEPHWRFDPKRPQTTFLGGGPHAFDTLRWLTGETNWVEVFAYGNAPYITGHPEPGNTVAILKGSSGLISKVEASYVMARPYSLYFNLFGDKGTFETSRIESEGLYFSEKIPHMERMERLAVPYATRPGYESDGHGSSEIHMVEDLVAAIREGRPAAINAREAARSIAPAICAYESIRTGLPVAIPRF</sequence>
<gene>
    <name evidence="2" type="ORF">METZ01_LOCUS362964</name>
</gene>
<protein>
    <recommendedName>
        <fullName evidence="1">GFO/IDH/MocA-like oxidoreductase domain-containing protein</fullName>
    </recommendedName>
</protein>
<dbReference type="EMBL" id="UINC01129608">
    <property type="protein sequence ID" value="SVD10110.1"/>
    <property type="molecule type" value="Genomic_DNA"/>
</dbReference>
<dbReference type="SUPFAM" id="SSF55347">
    <property type="entry name" value="Glyceraldehyde-3-phosphate dehydrogenase-like, C-terminal domain"/>
    <property type="match status" value="1"/>
</dbReference>
<name>A0A382SJG1_9ZZZZ</name>
<dbReference type="PANTHER" id="PTHR43249">
    <property type="entry name" value="UDP-N-ACETYL-2-AMINO-2-DEOXY-D-GLUCURONATE OXIDASE"/>
    <property type="match status" value="1"/>
</dbReference>
<evidence type="ECO:0000313" key="2">
    <source>
        <dbReference type="EMBL" id="SVD10110.1"/>
    </source>
</evidence>
<dbReference type="InterPro" id="IPR052515">
    <property type="entry name" value="Gfo/Idh/MocA_Oxidoreductase"/>
</dbReference>